<feature type="region of interest" description="Disordered" evidence="7">
    <location>
        <begin position="720"/>
        <end position="741"/>
    </location>
</feature>
<evidence type="ECO:0000313" key="9">
    <source>
        <dbReference type="EMBL" id="CAG7864765.1"/>
    </source>
</evidence>
<keyword evidence="4" id="KW-0809">Transit peptide</keyword>
<feature type="compositionally biased region" description="Polar residues" evidence="7">
    <location>
        <begin position="682"/>
        <end position="692"/>
    </location>
</feature>
<feature type="compositionally biased region" description="Low complexity" evidence="7">
    <location>
        <begin position="299"/>
        <end position="312"/>
    </location>
</feature>
<proteinExistence type="predicted"/>
<feature type="domain" description="AMP-activated protein kinase glycogen-binding" evidence="8">
    <location>
        <begin position="852"/>
        <end position="925"/>
    </location>
</feature>
<dbReference type="Gene3D" id="2.60.40.10">
    <property type="entry name" value="Immunoglobulins"/>
    <property type="match status" value="1"/>
</dbReference>
<feature type="compositionally biased region" description="Polar residues" evidence="7">
    <location>
        <begin position="320"/>
        <end position="331"/>
    </location>
</feature>
<dbReference type="InterPro" id="IPR014756">
    <property type="entry name" value="Ig_E-set"/>
</dbReference>
<keyword evidence="3" id="KW-0934">Plastid</keyword>
<feature type="compositionally biased region" description="Basic and acidic residues" evidence="7">
    <location>
        <begin position="286"/>
        <end position="298"/>
    </location>
</feature>
<evidence type="ECO:0000256" key="3">
    <source>
        <dbReference type="ARBA" id="ARBA00022640"/>
    </source>
</evidence>
<organism evidence="9 10">
    <name type="scientific">Brassica campestris</name>
    <name type="common">Field mustard</name>
    <dbReference type="NCBI Taxonomy" id="3711"/>
    <lineage>
        <taxon>Eukaryota</taxon>
        <taxon>Viridiplantae</taxon>
        <taxon>Streptophyta</taxon>
        <taxon>Embryophyta</taxon>
        <taxon>Tracheophyta</taxon>
        <taxon>Spermatophyta</taxon>
        <taxon>Magnoliopsida</taxon>
        <taxon>eudicotyledons</taxon>
        <taxon>Gunneridae</taxon>
        <taxon>Pentapetalae</taxon>
        <taxon>rosids</taxon>
        <taxon>malvids</taxon>
        <taxon>Brassicales</taxon>
        <taxon>Brassicaceae</taxon>
        <taxon>Brassiceae</taxon>
        <taxon>Brassica</taxon>
    </lineage>
</organism>
<feature type="compositionally biased region" description="Basic residues" evidence="7">
    <location>
        <begin position="332"/>
        <end position="342"/>
    </location>
</feature>
<evidence type="ECO:0000256" key="7">
    <source>
        <dbReference type="SAM" id="MobiDB-lite"/>
    </source>
</evidence>
<evidence type="ECO:0000256" key="5">
    <source>
        <dbReference type="ARBA" id="ARBA00023054"/>
    </source>
</evidence>
<evidence type="ECO:0000256" key="4">
    <source>
        <dbReference type="ARBA" id="ARBA00022946"/>
    </source>
</evidence>
<dbReference type="FunFam" id="2.60.40.10:FF:001513">
    <property type="entry name" value="Protein PTST, chloroplastic"/>
    <property type="match status" value="1"/>
</dbReference>
<accession>A0A8D9G0G7</accession>
<feature type="compositionally biased region" description="Polar residues" evidence="7">
    <location>
        <begin position="664"/>
        <end position="675"/>
    </location>
</feature>
<dbReference type="GO" id="GO:0009507">
    <property type="term" value="C:chloroplast"/>
    <property type="evidence" value="ECO:0007669"/>
    <property type="project" value="UniProtKB-SubCell"/>
</dbReference>
<feature type="compositionally biased region" description="Basic and acidic residues" evidence="7">
    <location>
        <begin position="720"/>
        <end position="735"/>
    </location>
</feature>
<dbReference type="EMBL" id="LS974625">
    <property type="protein sequence ID" value="CAG7864765.1"/>
    <property type="molecule type" value="Genomic_DNA"/>
</dbReference>
<dbReference type="GO" id="GO:0010581">
    <property type="term" value="P:regulation of starch biosynthetic process"/>
    <property type="evidence" value="ECO:0007669"/>
    <property type="project" value="UniProtKB-ARBA"/>
</dbReference>
<dbReference type="GO" id="GO:0019252">
    <property type="term" value="P:starch biosynthetic process"/>
    <property type="evidence" value="ECO:0007669"/>
    <property type="project" value="UniProtKB-ARBA"/>
</dbReference>
<feature type="region of interest" description="Disordered" evidence="7">
    <location>
        <begin position="661"/>
        <end position="692"/>
    </location>
</feature>
<feature type="compositionally biased region" description="Basic and acidic residues" evidence="7">
    <location>
        <begin position="269"/>
        <end position="278"/>
    </location>
</feature>
<evidence type="ECO:0000259" key="8">
    <source>
        <dbReference type="Pfam" id="PF16561"/>
    </source>
</evidence>
<gene>
    <name evidence="9" type="ORF">BRAPAZ1V2_A09P52320.2</name>
</gene>
<evidence type="ECO:0000313" key="10">
    <source>
        <dbReference type="Proteomes" id="UP000694005"/>
    </source>
</evidence>
<sequence>MAPTATATATATASSDASEGPVMGLINKRLRALRKKLNRITQMEESISQGKTLNKEQQEVLRSKPSVLILIEELDKLRAPLSAAVSEEITLATTHHHNQAPVADAPEEEEAKTLEDLVNLLYFGSLFDVKSQNELASIMLTRTHERGCCLVYDTVTDESTDLLCDKDLDLISELWTMMVSRPADSFLSHKNALERCVEHAKLWLASSDQPIASNCNVSYAGLREKLKKIMGSNYFTITPEMVAPVEAAAAAAGNYGSYQVPADTEQKEEDASNFKEQESAVNDQSEQPKDESVTEREVVQGQQEQGYTQVEGGRSKRDYQQQYVPRGTHQNQRGHRGARRGHSNAPRGGRGGGGGGYSNGRYESYDNSGGNGYQRSHYNNRGRGRGGGGGNGHSYNNNQDSNVTDRLIEKRTETVRRNAPKMVSLNSGPVSSFAYMNSLIDSDTLLPLSSFSAFNPICSGKLSLLADGKSCGPVQWFLEVKLRKKGCCFRRSGVLRMCNNQDLGWDSDKDLETEILEFMKNSEKPGMFPSKKDLIRSERFDLVERIVNQGGWLSMGWDLDEQQEEEVRVKEKNVVLGDLPIEKQLHNLSSNASSSREEVDGKNESGIEGILTRLEKERNLSLGINLSGKGESNGAMYDDITLNGSLPRSSIIVTASEFQEVDGSRSSGEYGQSRYQEAKPVSGNNSSTSETWRTWSMRRAGFTDEDFEAAEISSSSLVGLKKDDTNKDSNGKDKTASYSEDINTTHIKSRLQNLQSELSSVLQSLRSPPDEVVTSKDSEIKSGNLENLNDDWEFKENEIIYAQNKLRSTRAKLAVLEGKMSMAIIDAQRIVREKQRKIDHARRALRLLRTASIVWPNSASEVLLTGSFDGWSTQRKMKKAQNGVFSLSLKLYPGKYQIKFVVDGQWKVDPLRPIVTCDGYENNLLIIS</sequence>
<dbReference type="Gramene" id="A09p52320.2_BraZ1">
    <property type="protein sequence ID" value="A09p52320.2_BraZ1.CDS"/>
    <property type="gene ID" value="A09g52320.2_BraZ1"/>
</dbReference>
<dbReference type="PANTHER" id="PTHR47434:SF1">
    <property type="entry name" value="PROTEIN PTST HOMOLOG 2, CHLOROPLASTIC"/>
    <property type="match status" value="1"/>
</dbReference>
<dbReference type="SUPFAM" id="SSF81296">
    <property type="entry name" value="E set domains"/>
    <property type="match status" value="1"/>
</dbReference>
<dbReference type="CDD" id="cd02859">
    <property type="entry name" value="E_set_AMPKbeta_like_N"/>
    <property type="match status" value="1"/>
</dbReference>
<feature type="region of interest" description="Disordered" evidence="7">
    <location>
        <begin position="260"/>
        <end position="404"/>
    </location>
</feature>
<protein>
    <recommendedName>
        <fullName evidence="8">AMP-activated protein kinase glycogen-binding domain-containing protein</fullName>
    </recommendedName>
</protein>
<evidence type="ECO:0000256" key="1">
    <source>
        <dbReference type="ARBA" id="ARBA00004229"/>
    </source>
</evidence>
<dbReference type="PANTHER" id="PTHR47434">
    <property type="entry name" value="PROTEIN PTST HOMOLOG 3, CHLOROPLASTIC"/>
    <property type="match status" value="1"/>
</dbReference>
<dbReference type="InterPro" id="IPR032640">
    <property type="entry name" value="AMPK1_CBM"/>
</dbReference>
<dbReference type="AlphaFoldDB" id="A0A8D9G0G7"/>
<dbReference type="InterPro" id="IPR013783">
    <property type="entry name" value="Ig-like_fold"/>
</dbReference>
<reference evidence="9 10" key="1">
    <citation type="submission" date="2021-07" db="EMBL/GenBank/DDBJ databases">
        <authorList>
            <consortium name="Genoscope - CEA"/>
            <person name="William W."/>
        </authorList>
    </citation>
    <scope>NUCLEOTIDE SEQUENCE [LARGE SCALE GENOMIC DNA]</scope>
</reference>
<keyword evidence="5 6" id="KW-0175">Coiled coil</keyword>
<evidence type="ECO:0000256" key="2">
    <source>
        <dbReference type="ARBA" id="ARBA00022528"/>
    </source>
</evidence>
<feature type="compositionally biased region" description="Low complexity" evidence="7">
    <location>
        <begin position="1"/>
        <end position="13"/>
    </location>
</feature>
<feature type="coiled-coil region" evidence="6">
    <location>
        <begin position="824"/>
        <end position="851"/>
    </location>
</feature>
<dbReference type="Pfam" id="PF16561">
    <property type="entry name" value="AMPK1_CBM"/>
    <property type="match status" value="1"/>
</dbReference>
<feature type="region of interest" description="Disordered" evidence="7">
    <location>
        <begin position="1"/>
        <end position="20"/>
    </location>
</feature>
<name>A0A8D9G0G7_BRACM</name>
<keyword evidence="2" id="KW-0150">Chloroplast</keyword>
<comment type="subcellular location">
    <subcellularLocation>
        <location evidence="1">Plastid</location>
        <location evidence="1">Chloroplast</location>
    </subcellularLocation>
</comment>
<feature type="compositionally biased region" description="Gly residues" evidence="7">
    <location>
        <begin position="348"/>
        <end position="358"/>
    </location>
</feature>
<evidence type="ECO:0000256" key="6">
    <source>
        <dbReference type="SAM" id="Coils"/>
    </source>
</evidence>
<dbReference type="Proteomes" id="UP000694005">
    <property type="component" value="Chromosome A09"/>
</dbReference>